<accession>A0A2P8G898</accession>
<comment type="subunit">
    <text evidence="1">Homodimer.</text>
</comment>
<keyword evidence="5" id="KW-1185">Reference proteome</keyword>
<gene>
    <name evidence="4" type="ORF">CLV60_104143</name>
</gene>
<dbReference type="InterPro" id="IPR044662">
    <property type="entry name" value="HS1/DABB1-like"/>
</dbReference>
<comment type="caution">
    <text evidence="4">The sequence shown here is derived from an EMBL/GenBank/DDBJ whole genome shotgun (WGS) entry which is preliminary data.</text>
</comment>
<dbReference type="SUPFAM" id="SSF54909">
    <property type="entry name" value="Dimeric alpha+beta barrel"/>
    <property type="match status" value="1"/>
</dbReference>
<protein>
    <submittedName>
        <fullName evidence="4">Stress responsive alpha/beta barrel protein</fullName>
    </submittedName>
</protein>
<dbReference type="PANTHER" id="PTHR33178:SF10">
    <property type="entry name" value="STRESS-RESPONSE A_B BARREL DOMAIN-CONTAINING PROTEIN"/>
    <property type="match status" value="1"/>
</dbReference>
<organism evidence="4 5">
    <name type="scientific">Dyadobacter jiangsuensis</name>
    <dbReference type="NCBI Taxonomy" id="1591085"/>
    <lineage>
        <taxon>Bacteria</taxon>
        <taxon>Pseudomonadati</taxon>
        <taxon>Bacteroidota</taxon>
        <taxon>Cytophagia</taxon>
        <taxon>Cytophagales</taxon>
        <taxon>Spirosomataceae</taxon>
        <taxon>Dyadobacter</taxon>
    </lineage>
</organism>
<proteinExistence type="predicted"/>
<dbReference type="PROSITE" id="PS51502">
    <property type="entry name" value="S_R_A_B_BARREL"/>
    <property type="match status" value="1"/>
</dbReference>
<dbReference type="Proteomes" id="UP000241964">
    <property type="component" value="Unassembled WGS sequence"/>
</dbReference>
<sequence>MRTRNKTLGYLVPIFALCVFMLVIYGAYVPHKPAEIQRVVCIKFKPGTTPQEVEKHLRDFATMKKAVKDVVAYSAGHVQKSDNNGEQFDVIHYLTFRTKEAAQEYTLNADRVAFVKANEGHWDNVLEMNSNIEK</sequence>
<keyword evidence="2" id="KW-0812">Transmembrane</keyword>
<evidence type="ECO:0000256" key="2">
    <source>
        <dbReference type="SAM" id="Phobius"/>
    </source>
</evidence>
<dbReference type="PANTHER" id="PTHR33178">
    <property type="match status" value="1"/>
</dbReference>
<dbReference type="RefSeq" id="WP_170118754.1">
    <property type="nucleotide sequence ID" value="NZ_PYAS01000004.1"/>
</dbReference>
<name>A0A2P8G898_9BACT</name>
<evidence type="ECO:0000313" key="5">
    <source>
        <dbReference type="Proteomes" id="UP000241964"/>
    </source>
</evidence>
<keyword evidence="2" id="KW-0472">Membrane</keyword>
<dbReference type="SMART" id="SM00886">
    <property type="entry name" value="Dabb"/>
    <property type="match status" value="1"/>
</dbReference>
<evidence type="ECO:0000313" key="4">
    <source>
        <dbReference type="EMBL" id="PSL30201.1"/>
    </source>
</evidence>
<keyword evidence="2" id="KW-1133">Transmembrane helix</keyword>
<dbReference type="InterPro" id="IPR013097">
    <property type="entry name" value="Dabb"/>
</dbReference>
<dbReference type="Pfam" id="PF07876">
    <property type="entry name" value="Dabb"/>
    <property type="match status" value="1"/>
</dbReference>
<dbReference type="Gene3D" id="3.30.70.100">
    <property type="match status" value="1"/>
</dbReference>
<evidence type="ECO:0000256" key="1">
    <source>
        <dbReference type="ARBA" id="ARBA00011738"/>
    </source>
</evidence>
<dbReference type="EMBL" id="PYAS01000004">
    <property type="protein sequence ID" value="PSL30201.1"/>
    <property type="molecule type" value="Genomic_DNA"/>
</dbReference>
<evidence type="ECO:0000259" key="3">
    <source>
        <dbReference type="PROSITE" id="PS51502"/>
    </source>
</evidence>
<dbReference type="InterPro" id="IPR011008">
    <property type="entry name" value="Dimeric_a/b-barrel"/>
</dbReference>
<reference evidence="4 5" key="1">
    <citation type="submission" date="2018-03" db="EMBL/GenBank/DDBJ databases">
        <title>Genomic Encyclopedia of Archaeal and Bacterial Type Strains, Phase II (KMG-II): from individual species to whole genera.</title>
        <authorList>
            <person name="Goeker M."/>
        </authorList>
    </citation>
    <scope>NUCLEOTIDE SEQUENCE [LARGE SCALE GENOMIC DNA]</scope>
    <source>
        <strain evidence="4 5">DSM 29057</strain>
    </source>
</reference>
<dbReference type="AlphaFoldDB" id="A0A2P8G898"/>
<feature type="transmembrane region" description="Helical" evidence="2">
    <location>
        <begin position="7"/>
        <end position="28"/>
    </location>
</feature>
<feature type="domain" description="Stress-response A/B barrel" evidence="3">
    <location>
        <begin position="36"/>
        <end position="130"/>
    </location>
</feature>